<dbReference type="OrthoDB" id="9793396at2"/>
<name>A0A368TSA8_9GAMM</name>
<evidence type="ECO:0000313" key="8">
    <source>
        <dbReference type="EMBL" id="RCV87544.1"/>
    </source>
</evidence>
<evidence type="ECO:0000256" key="5">
    <source>
        <dbReference type="ARBA" id="ARBA00022729"/>
    </source>
</evidence>
<gene>
    <name evidence="8" type="ORF">DU506_16495</name>
</gene>
<keyword evidence="7" id="KW-0472">Membrane</keyword>
<evidence type="ECO:0000256" key="1">
    <source>
        <dbReference type="ARBA" id="ARBA00004196"/>
    </source>
</evidence>
<evidence type="ECO:0000313" key="9">
    <source>
        <dbReference type="Proteomes" id="UP000253204"/>
    </source>
</evidence>
<dbReference type="PANTHER" id="PTHR42953:SF1">
    <property type="entry name" value="METAL-BINDING PROTEIN HI_0362-RELATED"/>
    <property type="match status" value="1"/>
</dbReference>
<sequence length="313" mass="34592">MHKVQSYTKSLIFSGFFALNIGFITSVSTAWADNHTPLEIVATFSVPADLVERVAGEHGNVTSLTPRGAEAHDWELTPSNFMALEDADIVFYNGFNLEQWMSQVRATLSEDVPLVELAAQADYPTLPIITGDYEGETDPHMWMDPRAAVAYVNVIAESLAEKQPAHADAFHQRAEDTVNALYALHQELTELLGTIPDNQRLLITSEAAFSYFADAYGFTHNGIWGTNSETEGTPSQVMRVIDLVNTRQPKALFWESTISDRHVTAIARDTQVEIAGPLYVDSLSSDEGPAADYFALMRHNARLLRDTLGGIQE</sequence>
<dbReference type="InterPro" id="IPR006127">
    <property type="entry name" value="ZnuA-like"/>
</dbReference>
<dbReference type="PRINTS" id="PR00690">
    <property type="entry name" value="ADHESNFAMILY"/>
</dbReference>
<dbReference type="Pfam" id="PF01297">
    <property type="entry name" value="ZnuA"/>
    <property type="match status" value="1"/>
</dbReference>
<comment type="subcellular location">
    <subcellularLocation>
        <location evidence="1">Cell envelope</location>
    </subcellularLocation>
</comment>
<organism evidence="8 9">
    <name type="scientific">Vreelandella rituensis</name>
    <dbReference type="NCBI Taxonomy" id="2282306"/>
    <lineage>
        <taxon>Bacteria</taxon>
        <taxon>Pseudomonadati</taxon>
        <taxon>Pseudomonadota</taxon>
        <taxon>Gammaproteobacteria</taxon>
        <taxon>Oceanospirillales</taxon>
        <taxon>Halomonadaceae</taxon>
        <taxon>Vreelandella</taxon>
    </lineage>
</organism>
<dbReference type="InterPro" id="IPR006129">
    <property type="entry name" value="AdhesinB"/>
</dbReference>
<evidence type="ECO:0000256" key="2">
    <source>
        <dbReference type="ARBA" id="ARBA00011028"/>
    </source>
</evidence>
<keyword evidence="4" id="KW-0479">Metal-binding</keyword>
<dbReference type="GO" id="GO:0007155">
    <property type="term" value="P:cell adhesion"/>
    <property type="evidence" value="ECO:0007669"/>
    <property type="project" value="InterPro"/>
</dbReference>
<dbReference type="SUPFAM" id="SSF53807">
    <property type="entry name" value="Helical backbone' metal receptor"/>
    <property type="match status" value="1"/>
</dbReference>
<dbReference type="GO" id="GO:0030001">
    <property type="term" value="P:metal ion transport"/>
    <property type="evidence" value="ECO:0007669"/>
    <property type="project" value="InterPro"/>
</dbReference>
<reference evidence="8 9" key="1">
    <citation type="submission" date="2018-07" db="EMBL/GenBank/DDBJ databases">
        <title>Halomonas rutogse sp. nov., isolated from Lake TangqianCo on Tibetan Plateau.</title>
        <authorList>
            <person name="Lu H."/>
            <person name="Xing P."/>
            <person name="Wu Q."/>
        </authorList>
    </citation>
    <scope>NUCLEOTIDE SEQUENCE [LARGE SCALE GENOMIC DNA]</scope>
    <source>
        <strain evidence="8 9">TQ8S</strain>
    </source>
</reference>
<evidence type="ECO:0000256" key="3">
    <source>
        <dbReference type="ARBA" id="ARBA00022448"/>
    </source>
</evidence>
<evidence type="ECO:0000256" key="4">
    <source>
        <dbReference type="ARBA" id="ARBA00022723"/>
    </source>
</evidence>
<dbReference type="EMBL" id="QPIJ01000049">
    <property type="protein sequence ID" value="RCV87544.1"/>
    <property type="molecule type" value="Genomic_DNA"/>
</dbReference>
<dbReference type="InterPro" id="IPR050492">
    <property type="entry name" value="Bact_metal-bind_prot9"/>
</dbReference>
<dbReference type="PRINTS" id="PR00691">
    <property type="entry name" value="ADHESINB"/>
</dbReference>
<proteinExistence type="inferred from homology"/>
<keyword evidence="3 6" id="KW-0813">Transport</keyword>
<evidence type="ECO:0000256" key="6">
    <source>
        <dbReference type="RuleBase" id="RU003512"/>
    </source>
</evidence>
<accession>A0A368TSA8</accession>
<dbReference type="Proteomes" id="UP000253204">
    <property type="component" value="Unassembled WGS sequence"/>
</dbReference>
<dbReference type="GO" id="GO:0030313">
    <property type="term" value="C:cell envelope"/>
    <property type="evidence" value="ECO:0007669"/>
    <property type="project" value="UniProtKB-SubCell"/>
</dbReference>
<dbReference type="Gene3D" id="3.40.50.1980">
    <property type="entry name" value="Nitrogenase molybdenum iron protein domain"/>
    <property type="match status" value="2"/>
</dbReference>
<evidence type="ECO:0000256" key="7">
    <source>
        <dbReference type="SAM" id="Phobius"/>
    </source>
</evidence>
<feature type="transmembrane region" description="Helical" evidence="7">
    <location>
        <begin position="12"/>
        <end position="32"/>
    </location>
</feature>
<dbReference type="PANTHER" id="PTHR42953">
    <property type="entry name" value="HIGH-AFFINITY ZINC UPTAKE SYSTEM PROTEIN ZNUA-RELATED"/>
    <property type="match status" value="1"/>
</dbReference>
<dbReference type="AlphaFoldDB" id="A0A368TSA8"/>
<keyword evidence="7" id="KW-0812">Transmembrane</keyword>
<keyword evidence="7" id="KW-1133">Transmembrane helix</keyword>
<comment type="caution">
    <text evidence="8">The sequence shown here is derived from an EMBL/GenBank/DDBJ whole genome shotgun (WGS) entry which is preliminary data.</text>
</comment>
<dbReference type="InterPro" id="IPR006128">
    <property type="entry name" value="Lipoprotein_PsaA-like"/>
</dbReference>
<dbReference type="GO" id="GO:0046872">
    <property type="term" value="F:metal ion binding"/>
    <property type="evidence" value="ECO:0007669"/>
    <property type="project" value="UniProtKB-KW"/>
</dbReference>
<keyword evidence="5" id="KW-0732">Signal</keyword>
<keyword evidence="9" id="KW-1185">Reference proteome</keyword>
<comment type="similarity">
    <text evidence="2 6">Belongs to the bacterial solute-binding protein 9 family.</text>
</comment>
<protein>
    <submittedName>
        <fullName evidence="8">ABC transporter substrate-binding protein</fullName>
    </submittedName>
</protein>